<dbReference type="AlphaFoldDB" id="A0A8H7V3G0"/>
<dbReference type="InterPro" id="IPR045092">
    <property type="entry name" value="Rrp6-like"/>
</dbReference>
<dbReference type="Gene3D" id="1.10.150.80">
    <property type="entry name" value="HRDC domain"/>
    <property type="match status" value="1"/>
</dbReference>
<keyword evidence="11" id="KW-1185">Reference proteome</keyword>
<keyword evidence="4" id="KW-0378">Hydrolase</keyword>
<dbReference type="GO" id="GO:0071044">
    <property type="term" value="P:histone mRNA catabolic process"/>
    <property type="evidence" value="ECO:0007669"/>
    <property type="project" value="TreeGrafter"/>
</dbReference>
<dbReference type="InterPro" id="IPR002562">
    <property type="entry name" value="3'-5'_exonuclease_dom"/>
</dbReference>
<evidence type="ECO:0000259" key="9">
    <source>
        <dbReference type="PROSITE" id="PS50967"/>
    </source>
</evidence>
<evidence type="ECO:0000313" key="11">
    <source>
        <dbReference type="Proteomes" id="UP000603453"/>
    </source>
</evidence>
<dbReference type="GO" id="GO:0003727">
    <property type="term" value="F:single-stranded RNA binding"/>
    <property type="evidence" value="ECO:0007669"/>
    <property type="project" value="TreeGrafter"/>
</dbReference>
<evidence type="ECO:0000256" key="7">
    <source>
        <dbReference type="ARBA" id="ARBA00023242"/>
    </source>
</evidence>
<dbReference type="CDD" id="cd06147">
    <property type="entry name" value="Rrp6p_like_exo"/>
    <property type="match status" value="1"/>
</dbReference>
<dbReference type="GO" id="GO:0071036">
    <property type="term" value="P:nuclear polyadenylation-dependent snoRNA catabolic process"/>
    <property type="evidence" value="ECO:0007669"/>
    <property type="project" value="TreeGrafter"/>
</dbReference>
<dbReference type="InterPro" id="IPR012337">
    <property type="entry name" value="RNaseH-like_sf"/>
</dbReference>
<keyword evidence="3" id="KW-0540">Nuclease</keyword>
<dbReference type="PANTHER" id="PTHR12124:SF47">
    <property type="entry name" value="EXOSOME COMPONENT 10"/>
    <property type="match status" value="1"/>
</dbReference>
<keyword evidence="7" id="KW-0539">Nucleus</keyword>
<dbReference type="InterPro" id="IPR002121">
    <property type="entry name" value="HRDC_dom"/>
</dbReference>
<feature type="domain" description="HRDC" evidence="9">
    <location>
        <begin position="449"/>
        <end position="529"/>
    </location>
</feature>
<dbReference type="InterPro" id="IPR036397">
    <property type="entry name" value="RNaseH_sf"/>
</dbReference>
<protein>
    <recommendedName>
        <fullName evidence="9">HRDC domain-containing protein</fullName>
    </recommendedName>
</protein>
<dbReference type="FunFam" id="1.10.150.80:FF:000001">
    <property type="entry name" value="Putative exosome component 10"/>
    <property type="match status" value="1"/>
</dbReference>
<dbReference type="InterPro" id="IPR049559">
    <property type="entry name" value="Rrp6p-like_exo"/>
</dbReference>
<dbReference type="EMBL" id="JAEPRD010000089">
    <property type="protein sequence ID" value="KAG2199974.1"/>
    <property type="molecule type" value="Genomic_DNA"/>
</dbReference>
<dbReference type="Pfam" id="PF00570">
    <property type="entry name" value="HRDC"/>
    <property type="match status" value="1"/>
</dbReference>
<dbReference type="GO" id="GO:0071035">
    <property type="term" value="P:nuclear polyadenylation-dependent rRNA catabolic process"/>
    <property type="evidence" value="ECO:0007669"/>
    <property type="project" value="TreeGrafter"/>
</dbReference>
<dbReference type="GO" id="GO:0000467">
    <property type="term" value="P:exonucleolytic trimming to generate mature 3'-end of 5.8S rRNA from tricistronic rRNA transcript (SSU-rRNA, 5.8S rRNA, LSU-rRNA)"/>
    <property type="evidence" value="ECO:0007669"/>
    <property type="project" value="InterPro"/>
</dbReference>
<keyword evidence="2" id="KW-0698">rRNA processing</keyword>
<keyword evidence="5" id="KW-0271">Exosome</keyword>
<name>A0A8H7V3G0_9FUNG</name>
<dbReference type="GO" id="GO:0071051">
    <property type="term" value="P:poly(A)-dependent snoRNA 3'-end processing"/>
    <property type="evidence" value="ECO:0007669"/>
    <property type="project" value="TreeGrafter"/>
</dbReference>
<evidence type="ECO:0000256" key="5">
    <source>
        <dbReference type="ARBA" id="ARBA00022835"/>
    </source>
</evidence>
<dbReference type="Proteomes" id="UP000603453">
    <property type="component" value="Unassembled WGS sequence"/>
</dbReference>
<comment type="caution">
    <text evidence="10">The sequence shown here is derived from an EMBL/GenBank/DDBJ whole genome shotgun (WGS) entry which is preliminary data.</text>
</comment>
<dbReference type="SUPFAM" id="SSF53098">
    <property type="entry name" value="Ribonuclease H-like"/>
    <property type="match status" value="1"/>
</dbReference>
<evidence type="ECO:0000256" key="1">
    <source>
        <dbReference type="ARBA" id="ARBA00004123"/>
    </source>
</evidence>
<sequence length="604" mass="68717">MASQEYPDPVKDFKGFQSSLFKALVAATAAANSIPVEEVGFYRSLDRDFAKDLDHAGSSSLAIGNALLQQCAIDSGLEVTNFEDVDDVIQRYGAATDVCDGLLEKADHCLDQIRGKGVPEDIKQDAPEVTQIATKDKLEYKFLHANNVVRPQIKFKDAVDNSNSTPFERKIKYKPHALIPLDSTASLEETNKSLPHPYGHEIRHIEYPQRMFERAEPEMYKPYETTSAIWVDTEEKLMEMMQRLEGAEELAVDLEHHNYRSFQGFTCLMQLSTRDEDFVIDTLELRDKLWMLNEYFADPNIVKVLHGADSDIIWLQRDFGLYIVNLFDTYFPTKVLEFPHHGLAYLLKKYCSFDADKKYQLADWRIRPLPVEMLDYARSDTHFLLYIYDCLRNELLDKSTSEGNLVKICLQRSSEIALQKYDKDVYDALTGTGPGGWKNMLAKWKYAMNPQQLAVFKALHSWRDHTAREEDESWRYVLPNHMLFALVERMPVDSSGVIGCCNPCPTLVRMNAQAIAFEIQKAKRDAALVAKESAFIEDTKPQLETVTTSAPSGVTTTKMQVQQIKRNVSNVDPALFDLKKVKKLRAADVAKLEKKSSALFGSSL</sequence>
<dbReference type="InterPro" id="IPR010997">
    <property type="entry name" value="HRDC-like_sf"/>
</dbReference>
<dbReference type="GO" id="GO:0000176">
    <property type="term" value="C:nuclear exosome (RNase complex)"/>
    <property type="evidence" value="ECO:0007669"/>
    <property type="project" value="InterPro"/>
</dbReference>
<dbReference type="GO" id="GO:0000175">
    <property type="term" value="F:3'-5'-RNA exonuclease activity"/>
    <property type="evidence" value="ECO:0007669"/>
    <property type="project" value="InterPro"/>
</dbReference>
<keyword evidence="6" id="KW-0269">Exonuclease</keyword>
<dbReference type="Gene3D" id="3.30.420.10">
    <property type="entry name" value="Ribonuclease H-like superfamily/Ribonuclease H"/>
    <property type="match status" value="1"/>
</dbReference>
<evidence type="ECO:0000256" key="6">
    <source>
        <dbReference type="ARBA" id="ARBA00022839"/>
    </source>
</evidence>
<dbReference type="GO" id="GO:0071037">
    <property type="term" value="P:nuclear polyadenylation-dependent snRNA catabolic process"/>
    <property type="evidence" value="ECO:0007669"/>
    <property type="project" value="TreeGrafter"/>
</dbReference>
<dbReference type="GO" id="GO:0071040">
    <property type="term" value="P:nuclear polyadenylation-dependent antisense transcript catabolic process"/>
    <property type="evidence" value="ECO:0007669"/>
    <property type="project" value="TreeGrafter"/>
</dbReference>
<organism evidence="10 11">
    <name type="scientific">Mucor saturninus</name>
    <dbReference type="NCBI Taxonomy" id="64648"/>
    <lineage>
        <taxon>Eukaryota</taxon>
        <taxon>Fungi</taxon>
        <taxon>Fungi incertae sedis</taxon>
        <taxon>Mucoromycota</taxon>
        <taxon>Mucoromycotina</taxon>
        <taxon>Mucoromycetes</taxon>
        <taxon>Mucorales</taxon>
        <taxon>Mucorineae</taxon>
        <taxon>Mucoraceae</taxon>
        <taxon>Mucor</taxon>
    </lineage>
</organism>
<dbReference type="InterPro" id="IPR044876">
    <property type="entry name" value="HRDC_dom_sf"/>
</dbReference>
<dbReference type="SMART" id="SM00474">
    <property type="entry name" value="35EXOc"/>
    <property type="match status" value="1"/>
</dbReference>
<evidence type="ECO:0000256" key="8">
    <source>
        <dbReference type="ARBA" id="ARBA00043957"/>
    </source>
</evidence>
<gene>
    <name evidence="10" type="ORF">INT47_000324</name>
</gene>
<dbReference type="PANTHER" id="PTHR12124">
    <property type="entry name" value="POLYMYOSITIS/SCLERODERMA AUTOANTIGEN-RELATED"/>
    <property type="match status" value="1"/>
</dbReference>
<dbReference type="FunFam" id="3.30.420.10:FF:000059">
    <property type="entry name" value="Exosome complex exonuclease Rrp6"/>
    <property type="match status" value="1"/>
</dbReference>
<reference evidence="10" key="1">
    <citation type="submission" date="2020-12" db="EMBL/GenBank/DDBJ databases">
        <title>Metabolic potential, ecology and presence of endohyphal bacteria is reflected in genomic diversity of Mucoromycotina.</title>
        <authorList>
            <person name="Muszewska A."/>
            <person name="Okrasinska A."/>
            <person name="Steczkiewicz K."/>
            <person name="Drgas O."/>
            <person name="Orlowska M."/>
            <person name="Perlinska-Lenart U."/>
            <person name="Aleksandrzak-Piekarczyk T."/>
            <person name="Szatraj K."/>
            <person name="Zielenkiewicz U."/>
            <person name="Pilsyk S."/>
            <person name="Malc E."/>
            <person name="Mieczkowski P."/>
            <person name="Kruszewska J.S."/>
            <person name="Biernat P."/>
            <person name="Pawlowska J."/>
        </authorList>
    </citation>
    <scope>NUCLEOTIDE SEQUENCE</scope>
    <source>
        <strain evidence="10">WA0000017839</strain>
    </source>
</reference>
<dbReference type="GO" id="GO:0005730">
    <property type="term" value="C:nucleolus"/>
    <property type="evidence" value="ECO:0007669"/>
    <property type="project" value="TreeGrafter"/>
</dbReference>
<dbReference type="Pfam" id="PF08066">
    <property type="entry name" value="PMC2NT"/>
    <property type="match status" value="1"/>
</dbReference>
<dbReference type="SMART" id="SM00341">
    <property type="entry name" value="HRDC"/>
    <property type="match status" value="1"/>
</dbReference>
<proteinExistence type="inferred from homology"/>
<evidence type="ECO:0000256" key="4">
    <source>
        <dbReference type="ARBA" id="ARBA00022801"/>
    </source>
</evidence>
<evidence type="ECO:0000256" key="2">
    <source>
        <dbReference type="ARBA" id="ARBA00022552"/>
    </source>
</evidence>
<dbReference type="InterPro" id="IPR012588">
    <property type="entry name" value="Exosome-assoc_fac_Rrp6_N"/>
</dbReference>
<evidence type="ECO:0000256" key="3">
    <source>
        <dbReference type="ARBA" id="ARBA00022722"/>
    </source>
</evidence>
<dbReference type="Pfam" id="PF01612">
    <property type="entry name" value="DNA_pol_A_exo1"/>
    <property type="match status" value="1"/>
</dbReference>
<comment type="subcellular location">
    <subcellularLocation>
        <location evidence="1">Nucleus</location>
    </subcellularLocation>
</comment>
<dbReference type="GO" id="GO:0071038">
    <property type="term" value="P:TRAMP-dependent tRNA surveillance pathway"/>
    <property type="evidence" value="ECO:0007669"/>
    <property type="project" value="TreeGrafter"/>
</dbReference>
<accession>A0A8H7V3G0</accession>
<dbReference type="GO" id="GO:0071039">
    <property type="term" value="P:nuclear polyadenylation-dependent CUT catabolic process"/>
    <property type="evidence" value="ECO:0007669"/>
    <property type="project" value="TreeGrafter"/>
</dbReference>
<dbReference type="SUPFAM" id="SSF47819">
    <property type="entry name" value="HRDC-like"/>
    <property type="match status" value="1"/>
</dbReference>
<dbReference type="PROSITE" id="PS50967">
    <property type="entry name" value="HRDC"/>
    <property type="match status" value="1"/>
</dbReference>
<comment type="similarity">
    <text evidence="8">Belongs to the exosome component 10/RRP6 family.</text>
</comment>
<dbReference type="GO" id="GO:0000166">
    <property type="term" value="F:nucleotide binding"/>
    <property type="evidence" value="ECO:0007669"/>
    <property type="project" value="InterPro"/>
</dbReference>
<evidence type="ECO:0000313" key="10">
    <source>
        <dbReference type="EMBL" id="KAG2199974.1"/>
    </source>
</evidence>
<dbReference type="OrthoDB" id="2250022at2759"/>